<dbReference type="AlphaFoldDB" id="A0AAV7KN81"/>
<accession>A0AAV7KN81</accession>
<dbReference type="EMBL" id="JANPWB010000016">
    <property type="protein sequence ID" value="KAJ1080766.1"/>
    <property type="molecule type" value="Genomic_DNA"/>
</dbReference>
<feature type="region of interest" description="Disordered" evidence="1">
    <location>
        <begin position="1"/>
        <end position="49"/>
    </location>
</feature>
<comment type="caution">
    <text evidence="2">The sequence shown here is derived from an EMBL/GenBank/DDBJ whole genome shotgun (WGS) entry which is preliminary data.</text>
</comment>
<sequence length="71" mass="7365">MRGTTRAQRGRGVLRGCGTVGRAGTIMKGSGNRTSGRMEAPEGGGPVRHPLRGATVLSFRGLPLGNIHVLL</sequence>
<evidence type="ECO:0000313" key="2">
    <source>
        <dbReference type="EMBL" id="KAJ1080766.1"/>
    </source>
</evidence>
<proteinExistence type="predicted"/>
<organism evidence="2 3">
    <name type="scientific">Pleurodeles waltl</name>
    <name type="common">Iberian ribbed newt</name>
    <dbReference type="NCBI Taxonomy" id="8319"/>
    <lineage>
        <taxon>Eukaryota</taxon>
        <taxon>Metazoa</taxon>
        <taxon>Chordata</taxon>
        <taxon>Craniata</taxon>
        <taxon>Vertebrata</taxon>
        <taxon>Euteleostomi</taxon>
        <taxon>Amphibia</taxon>
        <taxon>Batrachia</taxon>
        <taxon>Caudata</taxon>
        <taxon>Salamandroidea</taxon>
        <taxon>Salamandridae</taxon>
        <taxon>Pleurodelinae</taxon>
        <taxon>Pleurodeles</taxon>
    </lineage>
</organism>
<name>A0AAV7KN81_PLEWA</name>
<dbReference type="Proteomes" id="UP001066276">
    <property type="component" value="Chromosome 12"/>
</dbReference>
<reference evidence="2" key="1">
    <citation type="journal article" date="2022" name="bioRxiv">
        <title>Sequencing and chromosome-scale assembly of the giantPleurodeles waltlgenome.</title>
        <authorList>
            <person name="Brown T."/>
            <person name="Elewa A."/>
            <person name="Iarovenko S."/>
            <person name="Subramanian E."/>
            <person name="Araus A.J."/>
            <person name="Petzold A."/>
            <person name="Susuki M."/>
            <person name="Suzuki K.-i.T."/>
            <person name="Hayashi T."/>
            <person name="Toyoda A."/>
            <person name="Oliveira C."/>
            <person name="Osipova E."/>
            <person name="Leigh N.D."/>
            <person name="Simon A."/>
            <person name="Yun M.H."/>
        </authorList>
    </citation>
    <scope>NUCLEOTIDE SEQUENCE</scope>
    <source>
        <strain evidence="2">20211129_DDA</strain>
        <tissue evidence="2">Liver</tissue>
    </source>
</reference>
<evidence type="ECO:0000256" key="1">
    <source>
        <dbReference type="SAM" id="MobiDB-lite"/>
    </source>
</evidence>
<keyword evidence="3" id="KW-1185">Reference proteome</keyword>
<evidence type="ECO:0000313" key="3">
    <source>
        <dbReference type="Proteomes" id="UP001066276"/>
    </source>
</evidence>
<protein>
    <submittedName>
        <fullName evidence="2">Uncharacterized protein</fullName>
    </submittedName>
</protein>
<gene>
    <name evidence="2" type="ORF">NDU88_000957</name>
</gene>